<name>A0A8C5LFS9_JACJA</name>
<dbReference type="OMA" id="YTYELCA"/>
<dbReference type="Ensembl" id="ENSJJAT00000028169.1">
    <property type="protein sequence ID" value="ENSJJAP00000021614.1"/>
    <property type="gene ID" value="ENSJJAG00000021917.1"/>
</dbReference>
<dbReference type="GO" id="GO:0006753">
    <property type="term" value="P:nucleoside phosphate metabolic process"/>
    <property type="evidence" value="ECO:0007669"/>
    <property type="project" value="TreeGrafter"/>
</dbReference>
<evidence type="ECO:0000313" key="4">
    <source>
        <dbReference type="Proteomes" id="UP000694385"/>
    </source>
</evidence>
<dbReference type="AlphaFoldDB" id="A0A8C5LFS9"/>
<dbReference type="GeneTree" id="ENSGT00940000166988"/>
<comment type="similarity">
    <text evidence="1">Belongs to the Nudix hydrolase family.</text>
</comment>
<dbReference type="PANTHER" id="PTHR11839:SF15">
    <property type="entry name" value="URIDINE DIPHOSPHATE GLUCOSE PYROPHOSPHATASE NUDT14"/>
    <property type="match status" value="1"/>
</dbReference>
<evidence type="ECO:0000256" key="1">
    <source>
        <dbReference type="ARBA" id="ARBA00005582"/>
    </source>
</evidence>
<keyword evidence="4" id="KW-1185">Reference proteome</keyword>
<keyword evidence="2" id="KW-0378">Hydrolase</keyword>
<dbReference type="GO" id="GO:0019693">
    <property type="term" value="P:ribose phosphate metabolic process"/>
    <property type="evidence" value="ECO:0007669"/>
    <property type="project" value="TreeGrafter"/>
</dbReference>
<evidence type="ECO:0000256" key="2">
    <source>
        <dbReference type="ARBA" id="ARBA00022801"/>
    </source>
</evidence>
<organism evidence="3 4">
    <name type="scientific">Jaculus jaculus</name>
    <name type="common">Lesser Egyptian jerboa</name>
    <dbReference type="NCBI Taxonomy" id="51337"/>
    <lineage>
        <taxon>Eukaryota</taxon>
        <taxon>Metazoa</taxon>
        <taxon>Chordata</taxon>
        <taxon>Craniata</taxon>
        <taxon>Vertebrata</taxon>
        <taxon>Euteleostomi</taxon>
        <taxon>Mammalia</taxon>
        <taxon>Eutheria</taxon>
        <taxon>Euarchontoglires</taxon>
        <taxon>Glires</taxon>
        <taxon>Rodentia</taxon>
        <taxon>Myomorpha</taxon>
        <taxon>Dipodoidea</taxon>
        <taxon>Dipodidae</taxon>
        <taxon>Dipodinae</taxon>
        <taxon>Jaculus</taxon>
    </lineage>
</organism>
<proteinExistence type="inferred from homology"/>
<dbReference type="SUPFAM" id="SSF55811">
    <property type="entry name" value="Nudix"/>
    <property type="match status" value="1"/>
</dbReference>
<protein>
    <recommendedName>
        <fullName evidence="5">Nudix hydrolase domain-containing protein</fullName>
    </recommendedName>
</protein>
<dbReference type="InterPro" id="IPR015797">
    <property type="entry name" value="NUDIX_hydrolase-like_dom_sf"/>
</dbReference>
<dbReference type="GO" id="GO:0008768">
    <property type="term" value="F:UDP-sugar diphosphatase activity"/>
    <property type="evidence" value="ECO:0007669"/>
    <property type="project" value="TreeGrafter"/>
</dbReference>
<evidence type="ECO:0000313" key="3">
    <source>
        <dbReference type="Ensembl" id="ENSJJAP00000021614.1"/>
    </source>
</evidence>
<dbReference type="PANTHER" id="PTHR11839">
    <property type="entry name" value="UDP/ADP-SUGAR PYROPHOSPHATASE"/>
    <property type="match status" value="1"/>
</dbReference>
<gene>
    <name evidence="3" type="primary">Nudt14</name>
</gene>
<reference evidence="3" key="2">
    <citation type="submission" date="2025-09" db="UniProtKB">
        <authorList>
            <consortium name="Ensembl"/>
        </authorList>
    </citation>
    <scope>IDENTIFICATION</scope>
</reference>
<reference evidence="3" key="1">
    <citation type="submission" date="2025-08" db="UniProtKB">
        <authorList>
            <consortium name="Ensembl"/>
        </authorList>
    </citation>
    <scope>IDENTIFICATION</scope>
</reference>
<dbReference type="Proteomes" id="UP000694385">
    <property type="component" value="Unassembled WGS sequence"/>
</dbReference>
<dbReference type="Gene3D" id="3.90.79.10">
    <property type="entry name" value="Nucleoside Triphosphate Pyrophosphohydrolase"/>
    <property type="match status" value="1"/>
</dbReference>
<evidence type="ECO:0008006" key="5">
    <source>
        <dbReference type="Google" id="ProtNLM"/>
    </source>
</evidence>
<accession>A0A8C5LFS9</accession>
<sequence length="174" mass="19374">MEHVDRVAVSRCVRSLYLRPLTLQYRQNGVQNVTILMFNSSQKSLVLVKQFRPGEVEYHFPGSLTAVDEDQPQNLQQALPGLFCAGIVDQPWLSLKEVACKEAWEECGGLAGSVVGLTGSRQTMFYTEVTDEGQLIEVVHLPLDEAQPLISKILGIIFAVSWFFSQVAPSVHLQ</sequence>